<feature type="transmembrane region" description="Helical" evidence="3">
    <location>
        <begin position="134"/>
        <end position="153"/>
    </location>
</feature>
<sequence>MKSRYCTHTTLEVLYKCRSCDHEVHVTYKILDKGRTKSFMDIERAYRGMSVDYSMLYYNCKKVEMPWPITAQSSGSIEGAFVWLCPAIGPISRGRLLETTVILLVKAGFSRRSICIRPVHYSSEMRSKICPCSFHSLHLLFLLVFVVLLVLLAPDAEAFVRRPNNGLMKLCPPGGQSFAAAWEITCGMRRRKREVLAPTTTDNNDVEQQQSQQQMTNSNDKSAGEGDGMPKQRPANATAAISNATPKTWWKSIGDILFGRSIIGTPTEDTLASNDEDKQLYRPPSMTEMMLFCCRFGCSLRDLMPFCDPFGAWDS</sequence>
<evidence type="ECO:0000313" key="5">
    <source>
        <dbReference type="WBParaSite" id="Gr19_v10_g10254.t1"/>
    </source>
</evidence>
<dbReference type="AlphaFoldDB" id="A0A914GPL7"/>
<dbReference type="Proteomes" id="UP000887572">
    <property type="component" value="Unplaced"/>
</dbReference>
<keyword evidence="4" id="KW-1185">Reference proteome</keyword>
<name>A0A914GPL7_GLORO</name>
<evidence type="ECO:0000313" key="4">
    <source>
        <dbReference type="Proteomes" id="UP000887572"/>
    </source>
</evidence>
<evidence type="ECO:0000256" key="1">
    <source>
        <dbReference type="ARBA" id="ARBA00022729"/>
    </source>
</evidence>
<dbReference type="WBParaSite" id="Gr19_v10_g10254.t1">
    <property type="protein sequence ID" value="Gr19_v10_g10254.t1"/>
    <property type="gene ID" value="Gr19_v10_g10254"/>
</dbReference>
<proteinExistence type="predicted"/>
<evidence type="ECO:0000256" key="2">
    <source>
        <dbReference type="SAM" id="MobiDB-lite"/>
    </source>
</evidence>
<keyword evidence="1" id="KW-0732">Signal</keyword>
<dbReference type="SUPFAM" id="SSF56994">
    <property type="entry name" value="Insulin-like"/>
    <property type="match status" value="1"/>
</dbReference>
<protein>
    <submittedName>
        <fullName evidence="5">Insulin-like domain-containing protein</fullName>
    </submittedName>
</protein>
<dbReference type="InterPro" id="IPR036438">
    <property type="entry name" value="Insulin-like_sf"/>
</dbReference>
<feature type="region of interest" description="Disordered" evidence="2">
    <location>
        <begin position="196"/>
        <end position="241"/>
    </location>
</feature>
<evidence type="ECO:0000256" key="3">
    <source>
        <dbReference type="SAM" id="Phobius"/>
    </source>
</evidence>
<feature type="compositionally biased region" description="Polar residues" evidence="2">
    <location>
        <begin position="198"/>
        <end position="207"/>
    </location>
</feature>
<accession>A0A914GPL7</accession>
<organism evidence="4 5">
    <name type="scientific">Globodera rostochiensis</name>
    <name type="common">Golden nematode worm</name>
    <name type="synonym">Heterodera rostochiensis</name>
    <dbReference type="NCBI Taxonomy" id="31243"/>
    <lineage>
        <taxon>Eukaryota</taxon>
        <taxon>Metazoa</taxon>
        <taxon>Ecdysozoa</taxon>
        <taxon>Nematoda</taxon>
        <taxon>Chromadorea</taxon>
        <taxon>Rhabditida</taxon>
        <taxon>Tylenchina</taxon>
        <taxon>Tylenchomorpha</taxon>
        <taxon>Tylenchoidea</taxon>
        <taxon>Heteroderidae</taxon>
        <taxon>Heteroderinae</taxon>
        <taxon>Globodera</taxon>
    </lineage>
</organism>
<reference evidence="5" key="1">
    <citation type="submission" date="2022-11" db="UniProtKB">
        <authorList>
            <consortium name="WormBaseParasite"/>
        </authorList>
    </citation>
    <scope>IDENTIFICATION</scope>
</reference>
<keyword evidence="3" id="KW-0812">Transmembrane</keyword>
<keyword evidence="3" id="KW-1133">Transmembrane helix</keyword>
<keyword evidence="3" id="KW-0472">Membrane</keyword>